<protein>
    <submittedName>
        <fullName evidence="2">Uncharacterized protein</fullName>
    </submittedName>
</protein>
<keyword evidence="1" id="KW-1133">Transmembrane helix</keyword>
<keyword evidence="1" id="KW-0812">Transmembrane</keyword>
<accession>A0A830CPA7</accession>
<dbReference type="AlphaFoldDB" id="A0A830CPA7"/>
<evidence type="ECO:0000313" key="2">
    <source>
        <dbReference type="EMBL" id="GFP98014.1"/>
    </source>
</evidence>
<comment type="caution">
    <text evidence="2">The sequence shown here is derived from an EMBL/GenBank/DDBJ whole genome shotgun (WGS) entry which is preliminary data.</text>
</comment>
<sequence>MIGSEELCSDVLRVLFYYSCIAICCGFMLLQERYKEQLMAISDFVKEIEGFAIHPPDANPVKGKEIVNRRNNIQLQVDSRHISEQVGHSVSADEQVNSVDRALERAEQNVSSNNNDEDNII</sequence>
<proteinExistence type="predicted"/>
<evidence type="ECO:0000313" key="3">
    <source>
        <dbReference type="Proteomes" id="UP000653305"/>
    </source>
</evidence>
<dbReference type="EMBL" id="BMAC01000510">
    <property type="protein sequence ID" value="GFP98014.1"/>
    <property type="molecule type" value="Genomic_DNA"/>
</dbReference>
<keyword evidence="3" id="KW-1185">Reference proteome</keyword>
<feature type="transmembrane region" description="Helical" evidence="1">
    <location>
        <begin position="12"/>
        <end position="30"/>
    </location>
</feature>
<name>A0A830CPA7_9LAMI</name>
<gene>
    <name evidence="2" type="ORF">PHJA_001945500</name>
</gene>
<evidence type="ECO:0000256" key="1">
    <source>
        <dbReference type="SAM" id="Phobius"/>
    </source>
</evidence>
<keyword evidence="1" id="KW-0472">Membrane</keyword>
<dbReference type="Proteomes" id="UP000653305">
    <property type="component" value="Unassembled WGS sequence"/>
</dbReference>
<organism evidence="2 3">
    <name type="scientific">Phtheirospermum japonicum</name>
    <dbReference type="NCBI Taxonomy" id="374723"/>
    <lineage>
        <taxon>Eukaryota</taxon>
        <taxon>Viridiplantae</taxon>
        <taxon>Streptophyta</taxon>
        <taxon>Embryophyta</taxon>
        <taxon>Tracheophyta</taxon>
        <taxon>Spermatophyta</taxon>
        <taxon>Magnoliopsida</taxon>
        <taxon>eudicotyledons</taxon>
        <taxon>Gunneridae</taxon>
        <taxon>Pentapetalae</taxon>
        <taxon>asterids</taxon>
        <taxon>lamiids</taxon>
        <taxon>Lamiales</taxon>
        <taxon>Orobanchaceae</taxon>
        <taxon>Orobanchaceae incertae sedis</taxon>
        <taxon>Phtheirospermum</taxon>
    </lineage>
</organism>
<reference evidence="2" key="1">
    <citation type="submission" date="2020-07" db="EMBL/GenBank/DDBJ databases">
        <title>Ethylene signaling mediates host invasion by parasitic plants.</title>
        <authorList>
            <person name="Yoshida S."/>
        </authorList>
    </citation>
    <scope>NUCLEOTIDE SEQUENCE</scope>
    <source>
        <strain evidence="2">Okayama</strain>
    </source>
</reference>